<accession>A0A9P4L370</accession>
<evidence type="ECO:0000313" key="4">
    <source>
        <dbReference type="Proteomes" id="UP000800039"/>
    </source>
</evidence>
<dbReference type="Proteomes" id="UP000800039">
    <property type="component" value="Unassembled WGS sequence"/>
</dbReference>
<gene>
    <name evidence="3" type="ORF">K460DRAFT_372008</name>
</gene>
<evidence type="ECO:0000256" key="2">
    <source>
        <dbReference type="SAM" id="SignalP"/>
    </source>
</evidence>
<feature type="signal peptide" evidence="2">
    <location>
        <begin position="1"/>
        <end position="23"/>
    </location>
</feature>
<dbReference type="RefSeq" id="XP_040782598.1">
    <property type="nucleotide sequence ID" value="XM_040934467.1"/>
</dbReference>
<feature type="compositionally biased region" description="Low complexity" evidence="1">
    <location>
        <begin position="543"/>
        <end position="565"/>
    </location>
</feature>
<name>A0A9P4L370_9PLEO</name>
<feature type="region of interest" description="Disordered" evidence="1">
    <location>
        <begin position="535"/>
        <end position="589"/>
    </location>
</feature>
<dbReference type="GeneID" id="63851718"/>
<dbReference type="EMBL" id="ML976621">
    <property type="protein sequence ID" value="KAF1840035.1"/>
    <property type="molecule type" value="Genomic_DNA"/>
</dbReference>
<feature type="chain" id="PRO_5040512220" evidence="2">
    <location>
        <begin position="24"/>
        <end position="630"/>
    </location>
</feature>
<reference evidence="3" key="1">
    <citation type="submission" date="2020-01" db="EMBL/GenBank/DDBJ databases">
        <authorList>
            <consortium name="DOE Joint Genome Institute"/>
            <person name="Haridas S."/>
            <person name="Albert R."/>
            <person name="Binder M."/>
            <person name="Bloem J."/>
            <person name="Labutti K."/>
            <person name="Salamov A."/>
            <person name="Andreopoulos B."/>
            <person name="Baker S.E."/>
            <person name="Barry K."/>
            <person name="Bills G."/>
            <person name="Bluhm B.H."/>
            <person name="Cannon C."/>
            <person name="Castanera R."/>
            <person name="Culley D.E."/>
            <person name="Daum C."/>
            <person name="Ezra D."/>
            <person name="Gonzalez J.B."/>
            <person name="Henrissat B."/>
            <person name="Kuo A."/>
            <person name="Liang C."/>
            <person name="Lipzen A."/>
            <person name="Lutzoni F."/>
            <person name="Magnuson J."/>
            <person name="Mondo S."/>
            <person name="Nolan M."/>
            <person name="Ohm R."/>
            <person name="Pangilinan J."/>
            <person name="Park H.-J."/>
            <person name="Ramirez L."/>
            <person name="Alfaro M."/>
            <person name="Sun H."/>
            <person name="Tritt A."/>
            <person name="Yoshinaga Y."/>
            <person name="Zwiers L.-H."/>
            <person name="Turgeon B.G."/>
            <person name="Goodwin S.B."/>
            <person name="Spatafora J.W."/>
            <person name="Crous P.W."/>
            <person name="Grigoriev I.V."/>
        </authorList>
    </citation>
    <scope>NUCLEOTIDE SEQUENCE</scope>
    <source>
        <strain evidence="3">CBS 394.84</strain>
    </source>
</reference>
<organism evidence="3 4">
    <name type="scientific">Cucurbitaria berberidis CBS 394.84</name>
    <dbReference type="NCBI Taxonomy" id="1168544"/>
    <lineage>
        <taxon>Eukaryota</taxon>
        <taxon>Fungi</taxon>
        <taxon>Dikarya</taxon>
        <taxon>Ascomycota</taxon>
        <taxon>Pezizomycotina</taxon>
        <taxon>Dothideomycetes</taxon>
        <taxon>Pleosporomycetidae</taxon>
        <taxon>Pleosporales</taxon>
        <taxon>Pleosporineae</taxon>
        <taxon>Cucurbitariaceae</taxon>
        <taxon>Cucurbitaria</taxon>
    </lineage>
</organism>
<feature type="region of interest" description="Disordered" evidence="1">
    <location>
        <begin position="170"/>
        <end position="253"/>
    </location>
</feature>
<keyword evidence="4" id="KW-1185">Reference proteome</keyword>
<dbReference type="AlphaFoldDB" id="A0A9P4L370"/>
<comment type="caution">
    <text evidence="3">The sequence shown here is derived from an EMBL/GenBank/DDBJ whole genome shotgun (WGS) entry which is preliminary data.</text>
</comment>
<protein>
    <submittedName>
        <fullName evidence="3">Uncharacterized protein</fullName>
    </submittedName>
</protein>
<sequence length="630" mass="60733">MKRIKSALAPALLLISAVAAGAGRDLPNSNKGPRIEGKDGNLISGVGRAHADNVGVLNIPASEQVSGLDIGDIATKISQSKGLDVGSLLDEITQGQRNGQGKGVGSGAIKDNNIAADLANQIAGGGSPSIDQILNALNGQEQGRKNSGAAKGQGGTQGIEIGVGVLIGGNGKGHGGGRNQSQSARPIGTGNIAGDNAKSRTTAAGTSAPALEAKTTLPPAQGLNATLSSKHTKPAEAASASGVLPPSRGNQTDAVAISAGGERKQGANTTTSSSSVVAINSATLTPGGLAAKTTSAVGSAVTVQAGGNGTKTSSSSSTKASASGAAAAPVTISAGSGNGSNSSVAQAATKKSTHTVTVTVVVGVGNGSSNSTAARLSSTKAASVNTATRTKAMATPASSKGAAVTVIAGSGGSFKNGGCTCHCICPAGSFPMKAPQAPAFQLGPQLGSMAPSPGSTMQTVASAITVIPGSGIPIGTQQGITPPAAAASSVGATSATLASASASPSSSTAASQAASVIASSSTSILPEAPSASSASILPEASGASSTPPLPESSSASPTLASASTSVDVQSQVAASPTPTPLPGTSTTAAQQQNGLPFDINTIELHSRVTVGLGRRLARPTTAVKRGRRWW</sequence>
<keyword evidence="2" id="KW-0732">Signal</keyword>
<proteinExistence type="predicted"/>
<dbReference type="OrthoDB" id="3801558at2759"/>
<evidence type="ECO:0000313" key="3">
    <source>
        <dbReference type="EMBL" id="KAF1840035.1"/>
    </source>
</evidence>
<evidence type="ECO:0000256" key="1">
    <source>
        <dbReference type="SAM" id="MobiDB-lite"/>
    </source>
</evidence>